<accession>A0ABW3ZK25</accession>
<dbReference type="Pfam" id="PF01614">
    <property type="entry name" value="IclR_C"/>
    <property type="match status" value="1"/>
</dbReference>
<dbReference type="InterPro" id="IPR005471">
    <property type="entry name" value="Tscrpt_reg_IclR_N"/>
</dbReference>
<name>A0ABW3ZK25_9RHOB</name>
<feature type="domain" description="HTH iclR-type" evidence="4">
    <location>
        <begin position="25"/>
        <end position="87"/>
    </location>
</feature>
<proteinExistence type="predicted"/>
<dbReference type="InterPro" id="IPR029016">
    <property type="entry name" value="GAF-like_dom_sf"/>
</dbReference>
<dbReference type="SUPFAM" id="SSF55781">
    <property type="entry name" value="GAF domain-like"/>
    <property type="match status" value="1"/>
</dbReference>
<dbReference type="Proteomes" id="UP001597135">
    <property type="component" value="Unassembled WGS sequence"/>
</dbReference>
<gene>
    <name evidence="6" type="ORF">ACFQ4E_12720</name>
</gene>
<dbReference type="RefSeq" id="WP_386804109.1">
    <property type="nucleotide sequence ID" value="NZ_JBHTMU010000022.1"/>
</dbReference>
<dbReference type="InterPro" id="IPR014757">
    <property type="entry name" value="Tscrpt_reg_IclR_C"/>
</dbReference>
<dbReference type="SMART" id="SM00346">
    <property type="entry name" value="HTH_ICLR"/>
    <property type="match status" value="1"/>
</dbReference>
<feature type="domain" description="IclR-ED" evidence="5">
    <location>
        <begin position="88"/>
        <end position="269"/>
    </location>
</feature>
<dbReference type="Gene3D" id="1.10.10.10">
    <property type="entry name" value="Winged helix-like DNA-binding domain superfamily/Winged helix DNA-binding domain"/>
    <property type="match status" value="1"/>
</dbReference>
<evidence type="ECO:0000256" key="1">
    <source>
        <dbReference type="ARBA" id="ARBA00023015"/>
    </source>
</evidence>
<dbReference type="Pfam" id="PF09339">
    <property type="entry name" value="HTH_IclR"/>
    <property type="match status" value="1"/>
</dbReference>
<dbReference type="Gene3D" id="3.30.450.40">
    <property type="match status" value="1"/>
</dbReference>
<evidence type="ECO:0000313" key="7">
    <source>
        <dbReference type="Proteomes" id="UP001597135"/>
    </source>
</evidence>
<keyword evidence="2" id="KW-0238">DNA-binding</keyword>
<dbReference type="SUPFAM" id="SSF46785">
    <property type="entry name" value="Winged helix' DNA-binding domain"/>
    <property type="match status" value="1"/>
</dbReference>
<keyword evidence="7" id="KW-1185">Reference proteome</keyword>
<organism evidence="6 7">
    <name type="scientific">Litorisediminicola beolgyonensis</name>
    <dbReference type="NCBI Taxonomy" id="1173614"/>
    <lineage>
        <taxon>Bacteria</taxon>
        <taxon>Pseudomonadati</taxon>
        <taxon>Pseudomonadota</taxon>
        <taxon>Alphaproteobacteria</taxon>
        <taxon>Rhodobacterales</taxon>
        <taxon>Paracoccaceae</taxon>
        <taxon>Litorisediminicola</taxon>
    </lineage>
</organism>
<sequence>MNHSARSKTPETTDFSANDEDRLFVRSAARAFQVLSAFNEARGPMSLSEIAQAAQLDRSAAQRLVHTLRKLGYLRRSEGDRGYLPGLPVLDHTLDMLRLDPLVQRATPVLLELRKTIKERIDLSLFDRTRMVYALRMQSKRETFYATLVGHSVPSYCTAGGRAALSALPRDEAAEIVQASDLDARTKATLTDPEAILAAIDDARRDGYAVVREEYVLGEIALGLPLVINGKPMGAIHVAGSLSEWEPEGFVHQLAPFAMEASRAITAGF</sequence>
<dbReference type="EMBL" id="JBHTMU010000022">
    <property type="protein sequence ID" value="MFD1343283.1"/>
    <property type="molecule type" value="Genomic_DNA"/>
</dbReference>
<protein>
    <submittedName>
        <fullName evidence="6">IclR family transcriptional regulator</fullName>
    </submittedName>
</protein>
<dbReference type="PANTHER" id="PTHR30136">
    <property type="entry name" value="HELIX-TURN-HELIX TRANSCRIPTIONAL REGULATOR, ICLR FAMILY"/>
    <property type="match status" value="1"/>
</dbReference>
<evidence type="ECO:0000259" key="4">
    <source>
        <dbReference type="PROSITE" id="PS51077"/>
    </source>
</evidence>
<evidence type="ECO:0000313" key="6">
    <source>
        <dbReference type="EMBL" id="MFD1343283.1"/>
    </source>
</evidence>
<dbReference type="PROSITE" id="PS51077">
    <property type="entry name" value="HTH_ICLR"/>
    <property type="match status" value="1"/>
</dbReference>
<keyword evidence="3" id="KW-0804">Transcription</keyword>
<evidence type="ECO:0000256" key="3">
    <source>
        <dbReference type="ARBA" id="ARBA00023163"/>
    </source>
</evidence>
<keyword evidence="1" id="KW-0805">Transcription regulation</keyword>
<dbReference type="PANTHER" id="PTHR30136:SF35">
    <property type="entry name" value="HTH-TYPE TRANSCRIPTIONAL REGULATOR RV1719"/>
    <property type="match status" value="1"/>
</dbReference>
<dbReference type="PROSITE" id="PS51078">
    <property type="entry name" value="ICLR_ED"/>
    <property type="match status" value="1"/>
</dbReference>
<reference evidence="7" key="1">
    <citation type="journal article" date="2019" name="Int. J. Syst. Evol. Microbiol.">
        <title>The Global Catalogue of Microorganisms (GCM) 10K type strain sequencing project: providing services to taxonomists for standard genome sequencing and annotation.</title>
        <authorList>
            <consortium name="The Broad Institute Genomics Platform"/>
            <consortium name="The Broad Institute Genome Sequencing Center for Infectious Disease"/>
            <person name="Wu L."/>
            <person name="Ma J."/>
        </authorList>
    </citation>
    <scope>NUCLEOTIDE SEQUENCE [LARGE SCALE GENOMIC DNA]</scope>
    <source>
        <strain evidence="7">CCUG 62953</strain>
    </source>
</reference>
<evidence type="ECO:0000256" key="2">
    <source>
        <dbReference type="ARBA" id="ARBA00023125"/>
    </source>
</evidence>
<comment type="caution">
    <text evidence="6">The sequence shown here is derived from an EMBL/GenBank/DDBJ whole genome shotgun (WGS) entry which is preliminary data.</text>
</comment>
<dbReference type="InterPro" id="IPR050707">
    <property type="entry name" value="HTH_MetabolicPath_Reg"/>
</dbReference>
<dbReference type="InterPro" id="IPR036390">
    <property type="entry name" value="WH_DNA-bd_sf"/>
</dbReference>
<dbReference type="InterPro" id="IPR036388">
    <property type="entry name" value="WH-like_DNA-bd_sf"/>
</dbReference>
<evidence type="ECO:0000259" key="5">
    <source>
        <dbReference type="PROSITE" id="PS51078"/>
    </source>
</evidence>